<dbReference type="InterPro" id="IPR051843">
    <property type="entry name" value="CPA1_transporter"/>
</dbReference>
<dbReference type="PANTHER" id="PTHR31102:SF1">
    <property type="entry name" value="CATION_H+ EXCHANGER DOMAIN-CONTAINING PROTEIN"/>
    <property type="match status" value="1"/>
</dbReference>
<dbReference type="EMBL" id="JAHXZJ010000002">
    <property type="protein sequence ID" value="KAH0564182.1"/>
    <property type="molecule type" value="Genomic_DNA"/>
</dbReference>
<protein>
    <submittedName>
        <fullName evidence="4">Uncharacterized protein</fullName>
    </submittedName>
</protein>
<evidence type="ECO:0000313" key="4">
    <source>
        <dbReference type="EMBL" id="KAH0564182.1"/>
    </source>
</evidence>
<keyword evidence="3" id="KW-0472">Membrane</keyword>
<feature type="region of interest" description="Disordered" evidence="2">
    <location>
        <begin position="553"/>
        <end position="589"/>
    </location>
</feature>
<dbReference type="GO" id="GO:0098662">
    <property type="term" value="P:inorganic cation transmembrane transport"/>
    <property type="evidence" value="ECO:0007669"/>
    <property type="project" value="TreeGrafter"/>
</dbReference>
<accession>A0AAV7IM93</accession>
<comment type="caution">
    <text evidence="4">The sequence shown here is derived from an EMBL/GenBank/DDBJ whole genome shotgun (WGS) entry which is preliminary data.</text>
</comment>
<reference evidence="4 5" key="1">
    <citation type="journal article" date="2021" name="J. Hered.">
        <title>A chromosome-level genome assembly of the parasitoid wasp, Cotesia glomerata (Hymenoptera: Braconidae).</title>
        <authorList>
            <person name="Pinto B.J."/>
            <person name="Weis J.J."/>
            <person name="Gamble T."/>
            <person name="Ode P.J."/>
            <person name="Paul R."/>
            <person name="Zaspel J.M."/>
        </authorList>
    </citation>
    <scope>NUCLEOTIDE SEQUENCE [LARGE SCALE GENOMIC DNA]</scope>
    <source>
        <strain evidence="4">CgM1</strain>
    </source>
</reference>
<dbReference type="PANTHER" id="PTHR31102">
    <property type="match status" value="1"/>
</dbReference>
<dbReference type="AlphaFoldDB" id="A0AAV7IM93"/>
<feature type="transmembrane region" description="Helical" evidence="3">
    <location>
        <begin position="258"/>
        <end position="282"/>
    </location>
</feature>
<name>A0AAV7IM93_COTGL</name>
<organism evidence="4 5">
    <name type="scientific">Cotesia glomerata</name>
    <name type="common">Lepidopteran parasitic wasp</name>
    <name type="synonym">Apanteles glomeratus</name>
    <dbReference type="NCBI Taxonomy" id="32391"/>
    <lineage>
        <taxon>Eukaryota</taxon>
        <taxon>Metazoa</taxon>
        <taxon>Ecdysozoa</taxon>
        <taxon>Arthropoda</taxon>
        <taxon>Hexapoda</taxon>
        <taxon>Insecta</taxon>
        <taxon>Pterygota</taxon>
        <taxon>Neoptera</taxon>
        <taxon>Endopterygota</taxon>
        <taxon>Hymenoptera</taxon>
        <taxon>Apocrita</taxon>
        <taxon>Ichneumonoidea</taxon>
        <taxon>Braconidae</taxon>
        <taxon>Microgastrinae</taxon>
        <taxon>Cotesia</taxon>
    </lineage>
</organism>
<feature type="compositionally biased region" description="Acidic residues" evidence="2">
    <location>
        <begin position="553"/>
        <end position="570"/>
    </location>
</feature>
<feature type="transmembrane region" description="Helical" evidence="3">
    <location>
        <begin position="75"/>
        <end position="93"/>
    </location>
</feature>
<proteinExistence type="inferred from homology"/>
<evidence type="ECO:0000313" key="5">
    <source>
        <dbReference type="Proteomes" id="UP000826195"/>
    </source>
</evidence>
<feature type="transmembrane region" description="Helical" evidence="3">
    <location>
        <begin position="386"/>
        <end position="404"/>
    </location>
</feature>
<sequence>MERRVTVEINETIDIVEEDFSTLQRQPDDETRRYPEEETCCGRAVWCHSKLRYIWIYNPISNCFTVPYNCVTWSSLSWLLTSLILVAVTYSTLYFLMSELMLPGGSLFGLFWLVVVAYALGWSLTYIPFLHIPPVFGMLLAGIIFRSSGFYKIHDHIPLKTTTKIRTFCVTFLMIRGGLQLTTTALRSQPLFLLMLGLLPSTFEIIIIGLCSRFILQYPWDWSFLAGTIMTGLSPVVTVNCILALAEKGYGEDKDLAGILSTATSIDSIHVISMFSICFTLVFSEDGKKNFWKYIPGGLRDVVVGLLVGVALGFIFGFLPHRNAKYVTFYRIAGLIIGSLMFTSGASMMTETGGGYLATMCMSFVASTIWKQLSGNPFNVRPFQKTLFFIWHFMQPVLLGVIGAEMDLTLWSSQRFGLHISCILLGLLIRGSTAILSTQGTDFTMKERIFVALAWLPKGSLQATLAPLALESAGQIDHPEIMFLATDIVRMSVVSILFLAPLGAIIMMVTGPILLNKIDEETQARRRELSFLQWSSLQPIRFQRKEIVQAEDDVDANEEINYNDDQDDDVINTRDDESDDKRERKQAIN</sequence>
<feature type="transmembrane region" description="Helical" evidence="3">
    <location>
        <begin position="222"/>
        <end position="246"/>
    </location>
</feature>
<feature type="transmembrane region" description="Helical" evidence="3">
    <location>
        <begin position="490"/>
        <end position="515"/>
    </location>
</feature>
<feature type="transmembrane region" description="Helical" evidence="3">
    <location>
        <begin position="100"/>
        <end position="120"/>
    </location>
</feature>
<keyword evidence="5" id="KW-1185">Reference proteome</keyword>
<evidence type="ECO:0000256" key="1">
    <source>
        <dbReference type="ARBA" id="ARBA00007367"/>
    </source>
</evidence>
<feature type="compositionally biased region" description="Basic and acidic residues" evidence="2">
    <location>
        <begin position="571"/>
        <end position="589"/>
    </location>
</feature>
<dbReference type="Proteomes" id="UP000826195">
    <property type="component" value="Unassembled WGS sequence"/>
</dbReference>
<evidence type="ECO:0000256" key="2">
    <source>
        <dbReference type="SAM" id="MobiDB-lite"/>
    </source>
</evidence>
<evidence type="ECO:0000256" key="3">
    <source>
        <dbReference type="SAM" id="Phobius"/>
    </source>
</evidence>
<feature type="transmembrane region" description="Helical" evidence="3">
    <location>
        <begin position="332"/>
        <end position="349"/>
    </location>
</feature>
<feature type="transmembrane region" description="Helical" evidence="3">
    <location>
        <begin position="302"/>
        <end position="320"/>
    </location>
</feature>
<comment type="similarity">
    <text evidence="1">Belongs to the monovalent cation:proton antiporter 1 (CPA1) transporter (TC 2.A.36) family.</text>
</comment>
<keyword evidence="3" id="KW-1133">Transmembrane helix</keyword>
<feature type="transmembrane region" description="Helical" evidence="3">
    <location>
        <begin position="416"/>
        <end position="437"/>
    </location>
</feature>
<feature type="transmembrane region" description="Helical" evidence="3">
    <location>
        <begin position="191"/>
        <end position="216"/>
    </location>
</feature>
<keyword evidence="3" id="KW-0812">Transmembrane</keyword>
<gene>
    <name evidence="4" type="ORF">KQX54_010023</name>
</gene>